<proteinExistence type="predicted"/>
<keyword evidence="4" id="KW-1185">Reference proteome</keyword>
<name>A0A1H9LB18_9GAMM</name>
<dbReference type="EMBL" id="FOGB01000016">
    <property type="protein sequence ID" value="SER08616.1"/>
    <property type="molecule type" value="Genomic_DNA"/>
</dbReference>
<sequence>MPIIEVHILEGRSSEIKARAAAAISKAAAEGFGVSIDTVRILVTEHKKDEFYVGGRAGRASDQARLASLMEEDKS</sequence>
<dbReference type="InterPro" id="IPR014347">
    <property type="entry name" value="Tautomerase/MIF_sf"/>
</dbReference>
<dbReference type="SUPFAM" id="SSF55331">
    <property type="entry name" value="Tautomerase/MIF"/>
    <property type="match status" value="1"/>
</dbReference>
<dbReference type="AlphaFoldDB" id="A0A1H9LB18"/>
<dbReference type="RefSeq" id="WP_091361506.1">
    <property type="nucleotide sequence ID" value="NZ_AP025284.1"/>
</dbReference>
<evidence type="ECO:0000259" key="2">
    <source>
        <dbReference type="Pfam" id="PF01361"/>
    </source>
</evidence>
<evidence type="ECO:0000313" key="4">
    <source>
        <dbReference type="Proteomes" id="UP000198749"/>
    </source>
</evidence>
<accession>A0A1H9LB18</accession>
<protein>
    <submittedName>
        <fullName evidence="3">4-oxalocrotonate tautomerase</fullName>
    </submittedName>
</protein>
<dbReference type="STRING" id="355243.SAMN03080615_03881"/>
<reference evidence="4" key="1">
    <citation type="submission" date="2016-10" db="EMBL/GenBank/DDBJ databases">
        <authorList>
            <person name="Varghese N."/>
            <person name="Submissions S."/>
        </authorList>
    </citation>
    <scope>NUCLEOTIDE SEQUENCE [LARGE SCALE GENOMIC DNA]</scope>
    <source>
        <strain evidence="4">DSM 18887</strain>
    </source>
</reference>
<dbReference type="Gene3D" id="3.30.429.10">
    <property type="entry name" value="Macrophage Migration Inhibitory Factor"/>
    <property type="match status" value="1"/>
</dbReference>
<feature type="domain" description="4-oxalocrotonate tautomerase-like" evidence="2">
    <location>
        <begin position="2"/>
        <end position="56"/>
    </location>
</feature>
<evidence type="ECO:0000256" key="1">
    <source>
        <dbReference type="ARBA" id="ARBA00023235"/>
    </source>
</evidence>
<dbReference type="Proteomes" id="UP000198749">
    <property type="component" value="Unassembled WGS sequence"/>
</dbReference>
<dbReference type="GO" id="GO:0016853">
    <property type="term" value="F:isomerase activity"/>
    <property type="evidence" value="ECO:0007669"/>
    <property type="project" value="UniProtKB-KW"/>
</dbReference>
<evidence type="ECO:0000313" key="3">
    <source>
        <dbReference type="EMBL" id="SER08616.1"/>
    </source>
</evidence>
<dbReference type="InterPro" id="IPR004370">
    <property type="entry name" value="4-OT-like_dom"/>
</dbReference>
<dbReference type="OrthoDB" id="9799841at2"/>
<keyword evidence="1" id="KW-0413">Isomerase</keyword>
<organism evidence="3 4">
    <name type="scientific">Amphritea atlantica</name>
    <dbReference type="NCBI Taxonomy" id="355243"/>
    <lineage>
        <taxon>Bacteria</taxon>
        <taxon>Pseudomonadati</taxon>
        <taxon>Pseudomonadota</taxon>
        <taxon>Gammaproteobacteria</taxon>
        <taxon>Oceanospirillales</taxon>
        <taxon>Oceanospirillaceae</taxon>
        <taxon>Amphritea</taxon>
    </lineage>
</organism>
<gene>
    <name evidence="3" type="ORF">SAMN03080615_03881</name>
</gene>
<dbReference type="Pfam" id="PF01361">
    <property type="entry name" value="Tautomerase"/>
    <property type="match status" value="1"/>
</dbReference>